<dbReference type="Gene3D" id="3.10.20.600">
    <property type="match status" value="1"/>
</dbReference>
<dbReference type="SUPFAM" id="SSF142984">
    <property type="entry name" value="Nqo1 middle domain-like"/>
    <property type="match status" value="1"/>
</dbReference>
<feature type="domain" description="4Fe-4S ferredoxin-type" evidence="6">
    <location>
        <begin position="559"/>
        <end position="588"/>
    </location>
</feature>
<feature type="domain" description="4Fe-4S ferredoxin-type" evidence="6">
    <location>
        <begin position="589"/>
        <end position="621"/>
    </location>
</feature>
<evidence type="ECO:0000313" key="7">
    <source>
        <dbReference type="EMBL" id="PPD57821.1"/>
    </source>
</evidence>
<keyword evidence="8" id="KW-1185">Reference proteome</keyword>
<evidence type="ECO:0000313" key="8">
    <source>
        <dbReference type="Proteomes" id="UP000235653"/>
    </source>
</evidence>
<dbReference type="InterPro" id="IPR017896">
    <property type="entry name" value="4Fe4S_Fe-S-bd"/>
</dbReference>
<dbReference type="FunFam" id="1.20.1440.230:FF:000001">
    <property type="entry name" value="Mitochondrial NADH dehydrogenase flavoprotein 1"/>
    <property type="match status" value="1"/>
</dbReference>
<evidence type="ECO:0000256" key="5">
    <source>
        <dbReference type="ARBA" id="ARBA00023014"/>
    </source>
</evidence>
<evidence type="ECO:0000256" key="2">
    <source>
        <dbReference type="ARBA" id="ARBA00022485"/>
    </source>
</evidence>
<dbReference type="Pfam" id="PF10589">
    <property type="entry name" value="NADH_4Fe-4S"/>
    <property type="match status" value="1"/>
</dbReference>
<reference evidence="7 8" key="1">
    <citation type="journal article" date="2017" name="ISME J.">
        <title>Grape pomace compost harbors organohalide-respiring Dehalogenimonas species with novel reductive dehalogenase genes.</title>
        <authorList>
            <person name="Yang Y."/>
            <person name="Higgins S.A."/>
            <person name="Yan J."/>
            <person name="Simsir B."/>
            <person name="Chourey K."/>
            <person name="Iyer R."/>
            <person name="Hettich R.L."/>
            <person name="Baldwin B."/>
            <person name="Ogles D.M."/>
            <person name="Loffler F.E."/>
        </authorList>
    </citation>
    <scope>NUCLEOTIDE SEQUENCE [LARGE SCALE GENOMIC DNA]</scope>
    <source>
        <strain evidence="7 8">GP</strain>
    </source>
</reference>
<keyword evidence="2" id="KW-0004">4Fe-4S</keyword>
<dbReference type="GO" id="GO:0046872">
    <property type="term" value="F:metal ion binding"/>
    <property type="evidence" value="ECO:0007669"/>
    <property type="project" value="UniProtKB-KW"/>
</dbReference>
<dbReference type="OrthoDB" id="9761899at2"/>
<dbReference type="Gene3D" id="1.20.1440.230">
    <property type="entry name" value="NADH-ubiquinone oxidoreductase 51kDa subunit, iron-sulphur binding domain"/>
    <property type="match status" value="1"/>
</dbReference>
<gene>
    <name evidence="7" type="ORF">JP09_007765</name>
</gene>
<dbReference type="EMBL" id="JQAN02000011">
    <property type="protein sequence ID" value="PPD57821.1"/>
    <property type="molecule type" value="Genomic_DNA"/>
</dbReference>
<evidence type="ECO:0000256" key="1">
    <source>
        <dbReference type="ARBA" id="ARBA00007523"/>
    </source>
</evidence>
<dbReference type="PROSITE" id="PS00645">
    <property type="entry name" value="COMPLEX1_51K_2"/>
    <property type="match status" value="1"/>
</dbReference>
<evidence type="ECO:0000256" key="3">
    <source>
        <dbReference type="ARBA" id="ARBA00022723"/>
    </source>
</evidence>
<dbReference type="PANTHER" id="PTHR43578">
    <property type="entry name" value="NADH-QUINONE OXIDOREDUCTASE SUBUNIT F"/>
    <property type="match status" value="1"/>
</dbReference>
<dbReference type="RefSeq" id="WP_102330832.1">
    <property type="nucleotide sequence ID" value="NZ_CP058566.2"/>
</dbReference>
<dbReference type="SUPFAM" id="SSF54862">
    <property type="entry name" value="4Fe-4S ferredoxins"/>
    <property type="match status" value="1"/>
</dbReference>
<keyword evidence="5" id="KW-0411">Iron-sulfur</keyword>
<dbReference type="PANTHER" id="PTHR43578:SF3">
    <property type="entry name" value="NADH-QUINONE OXIDOREDUCTASE SUBUNIT F"/>
    <property type="match status" value="1"/>
</dbReference>
<dbReference type="SUPFAM" id="SSF52833">
    <property type="entry name" value="Thioredoxin-like"/>
    <property type="match status" value="1"/>
</dbReference>
<dbReference type="GO" id="GO:0008137">
    <property type="term" value="F:NADH dehydrogenase (ubiquinone) activity"/>
    <property type="evidence" value="ECO:0007669"/>
    <property type="project" value="InterPro"/>
</dbReference>
<dbReference type="Proteomes" id="UP000235653">
    <property type="component" value="Unassembled WGS sequence"/>
</dbReference>
<dbReference type="InterPro" id="IPR036249">
    <property type="entry name" value="Thioredoxin-like_sf"/>
</dbReference>
<dbReference type="Pfam" id="PF01512">
    <property type="entry name" value="Complex1_51K"/>
    <property type="match status" value="1"/>
</dbReference>
<dbReference type="PROSITE" id="PS00198">
    <property type="entry name" value="4FE4S_FER_1"/>
    <property type="match status" value="1"/>
</dbReference>
<dbReference type="GO" id="GO:0010181">
    <property type="term" value="F:FMN binding"/>
    <property type="evidence" value="ECO:0007669"/>
    <property type="project" value="InterPro"/>
</dbReference>
<dbReference type="Gene3D" id="3.40.50.11540">
    <property type="entry name" value="NADH-ubiquinone oxidoreductase 51kDa subunit"/>
    <property type="match status" value="1"/>
</dbReference>
<dbReference type="SUPFAM" id="SSF142019">
    <property type="entry name" value="Nqo1 FMN-binding domain-like"/>
    <property type="match status" value="1"/>
</dbReference>
<keyword evidence="3" id="KW-0479">Metal-binding</keyword>
<dbReference type="PROSITE" id="PS51379">
    <property type="entry name" value="4FE4S_FER_2"/>
    <property type="match status" value="2"/>
</dbReference>
<dbReference type="Pfam" id="PF13237">
    <property type="entry name" value="Fer4_10"/>
    <property type="match status" value="1"/>
</dbReference>
<dbReference type="InterPro" id="IPR017900">
    <property type="entry name" value="4Fe4S_Fe_S_CS"/>
</dbReference>
<proteinExistence type="inferred from homology"/>
<evidence type="ECO:0000256" key="4">
    <source>
        <dbReference type="ARBA" id="ARBA00023004"/>
    </source>
</evidence>
<dbReference type="CDD" id="cd02980">
    <property type="entry name" value="TRX_Fd_family"/>
    <property type="match status" value="1"/>
</dbReference>
<organism evidence="7 8">
    <name type="scientific">Dehalogenimonas etheniformans</name>
    <dbReference type="NCBI Taxonomy" id="1536648"/>
    <lineage>
        <taxon>Bacteria</taxon>
        <taxon>Bacillati</taxon>
        <taxon>Chloroflexota</taxon>
        <taxon>Dehalococcoidia</taxon>
        <taxon>Dehalococcoidales</taxon>
        <taxon>Dehalococcoidaceae</taxon>
        <taxon>Dehalogenimonas</taxon>
    </lineage>
</organism>
<dbReference type="InterPro" id="IPR037225">
    <property type="entry name" value="Nuo51_FMN-bd_sf"/>
</dbReference>
<evidence type="ECO:0000259" key="6">
    <source>
        <dbReference type="PROSITE" id="PS51379"/>
    </source>
</evidence>
<dbReference type="AlphaFoldDB" id="A0A2P5P689"/>
<dbReference type="Gene3D" id="3.30.70.20">
    <property type="match status" value="1"/>
</dbReference>
<dbReference type="Gene3D" id="3.40.30.10">
    <property type="entry name" value="Glutaredoxin"/>
    <property type="match status" value="1"/>
</dbReference>
<dbReference type="Gene3D" id="6.10.250.1450">
    <property type="match status" value="1"/>
</dbReference>
<accession>A0A2P5P689</accession>
<dbReference type="GO" id="GO:0051539">
    <property type="term" value="F:4 iron, 4 sulfur cluster binding"/>
    <property type="evidence" value="ECO:0007669"/>
    <property type="project" value="UniProtKB-KW"/>
</dbReference>
<comment type="caution">
    <text evidence="7">The sequence shown here is derived from an EMBL/GenBank/DDBJ whole genome shotgun (WGS) entry which is preliminary data.</text>
</comment>
<dbReference type="SMART" id="SM00928">
    <property type="entry name" value="NADH_4Fe-4S"/>
    <property type="match status" value="1"/>
</dbReference>
<dbReference type="SUPFAM" id="SSF140490">
    <property type="entry name" value="Nqo1C-terminal domain-like"/>
    <property type="match status" value="1"/>
</dbReference>
<dbReference type="InterPro" id="IPR019575">
    <property type="entry name" value="Nuop51_4Fe4S-bd"/>
</dbReference>
<name>A0A2P5P689_9CHLR</name>
<keyword evidence="4" id="KW-0408">Iron</keyword>
<sequence>MNRLDSPGALASLRQRIIEQRKHDKPCISICGGTGCLALGAGKLGELFIAELAAQGLSDSIDIRHTGCHGFCEKGTVVVIHPSDVCYLQVQPTDVPEVVAAVKSGNIVERLLFTDPATGEKIAKQSDIPFYRYQYRLVLGDNQRIDPKNIEDYLAVGGYKALSKVVSGMTPDQVLSEVEQAQLRGRGGAGFPAGKKWFTTKNAPGEPKYVIVNCDEGDPGAFMDRSVMEGNPHCVLEGLMIGAYAIGSHEGYVYVRAEYPLAVTNLFRAIAQAEEYGLLGKNILGSGFDFTVKVHQGAGAFVSGESSALMTAIEGRVGEPRPKYIRTAVRGLWNKPSNLNNVETWANVPQIINRGAEWFKSIGTSGSSGTKIFALVGKVNNTGLVEVPMGTTLKDIVFKIGGGVRDGKKLKAVQTGGPSGGCIPVEYMDTPVDFDELDKLGSMVGSGGMIVLDEETCMVDLAKYFLTFLADESCGKCLPCREGLKQMIDIVTRITRGEAEMEELDTLEELAETLKDACLCALGQTAANPLLTTLRYFRPEYETHIRDKKCPAGICPDLVTFYIDADKCKACSLCIRTCASSAIVGSKQMVHVIEQSKCIKCGACVDICPPKFGAILKVPGRNAPEGTPKEPIKVRHKVK</sequence>
<comment type="similarity">
    <text evidence="1">Belongs to the complex I 51 kDa subunit family.</text>
</comment>
<dbReference type="InterPro" id="IPR019554">
    <property type="entry name" value="Soluble_ligand-bd"/>
</dbReference>
<dbReference type="InterPro" id="IPR001949">
    <property type="entry name" value="NADH-UbQ_OxRdtase_51kDa_CS"/>
</dbReference>
<dbReference type="Pfam" id="PF10531">
    <property type="entry name" value="SLBB"/>
    <property type="match status" value="1"/>
</dbReference>
<dbReference type="InterPro" id="IPR037207">
    <property type="entry name" value="Nuop51_4Fe4S-bd_sf"/>
</dbReference>
<protein>
    <submittedName>
        <fullName evidence="7">NADH-quinone oxidoreductase subunit F</fullName>
    </submittedName>
</protein>
<dbReference type="FunFam" id="3.40.50.11540:FF:000001">
    <property type="entry name" value="NADH dehydrogenase [ubiquinone] flavoprotein 1, mitochondrial"/>
    <property type="match status" value="1"/>
</dbReference>
<dbReference type="InterPro" id="IPR011538">
    <property type="entry name" value="Nuo51_FMN-bd"/>
</dbReference>